<dbReference type="SUPFAM" id="SSF53756">
    <property type="entry name" value="UDP-Glycosyltransferase/glycogen phosphorylase"/>
    <property type="match status" value="1"/>
</dbReference>
<keyword evidence="14" id="KW-1185">Reference proteome</keyword>
<keyword evidence="7" id="KW-0732">Signal</keyword>
<evidence type="ECO:0000256" key="3">
    <source>
        <dbReference type="ARBA" id="ARBA00012544"/>
    </source>
</evidence>
<reference evidence="15" key="1">
    <citation type="submission" date="2024-02" db="UniProtKB">
        <authorList>
            <consortium name="WormBaseParasite"/>
        </authorList>
    </citation>
    <scope>IDENTIFICATION</scope>
</reference>
<evidence type="ECO:0000259" key="13">
    <source>
        <dbReference type="Pfam" id="PF07985"/>
    </source>
</evidence>
<sequence>MINIANLLSQAGHDVTIIHSPAEIEIYDKNVKGPKIVKPSKILQRENQDINLVVNNHSENVWTSDFNNPLIEIETLKKLASKLADNCKNVIQDDILTQKIKEEKFDLGISEVFAPCGLGVLKYYNISNTISVQSGCAFDSHYESLGLTVPVSQVATSIAPLSMEMNIFERLINLGSYLGLKKIYYDAIEIGNEMFRETYPEEKIDLHQLFKKTAFYVDNCDPLLNYGLLSTPKFLHLGGFLIPNPKPLSKEFDNVLNKQKRNVLISFGSFTKSSAMPINIKKNFVRLFKEYPDITFLWKYDGDDLELFKEVDNVFISKWMPQIDLLADPRMSLFITHGGMNSFLEAGRYGVPLLPVPLFGDQPKNAKIIEELKLGRTVGKFELSDNYEKLKEVFDDVLNNDLYKKTSRKISHMIEERPNNLKETFIKYAEFAAIFGNVEHFTIPVTIQEPILNEIEISYINNYPNCKYIAGVDLTKEEILESQNDYVLFFIPHGENEMYDGILKTHNTLTQRQKMIILGNFLDDISLTYKNFSNYKFWKEYYAIFAILAVQFTLQDDSTSALESSSESGSNEVQSPGQEKQVAAPRKTKFFDKLKSTGEKLKTKMKETKEKMDKKFNSVKEKAKEVSDNVRGKVLDTKAGRKALELKEKTEEKFKKFGKNLKNKISKVF</sequence>
<evidence type="ECO:0000256" key="12">
    <source>
        <dbReference type="SAM" id="MobiDB-lite"/>
    </source>
</evidence>
<dbReference type="Pfam" id="PF07985">
    <property type="entry name" value="SRR1"/>
    <property type="match status" value="1"/>
</dbReference>
<dbReference type="EC" id="2.4.1.17" evidence="3"/>
<feature type="compositionally biased region" description="Low complexity" evidence="12">
    <location>
        <begin position="561"/>
        <end position="575"/>
    </location>
</feature>
<dbReference type="Gene3D" id="3.40.50.2000">
    <property type="entry name" value="Glycogen Phosphorylase B"/>
    <property type="match status" value="1"/>
</dbReference>
<name>A0AAF5DPR2_STRER</name>
<keyword evidence="4" id="KW-0328">Glycosyltransferase</keyword>
<comment type="subcellular location">
    <subcellularLocation>
        <location evidence="1">Membrane</location>
        <topology evidence="1">Single-pass membrane protein</topology>
    </subcellularLocation>
</comment>
<evidence type="ECO:0000256" key="10">
    <source>
        <dbReference type="ARBA" id="ARBA00047475"/>
    </source>
</evidence>
<dbReference type="PANTHER" id="PTHR48043">
    <property type="entry name" value="EG:EG0003.4 PROTEIN-RELATED"/>
    <property type="match status" value="1"/>
</dbReference>
<feature type="domain" description="SRR1-like" evidence="13">
    <location>
        <begin position="437"/>
        <end position="539"/>
    </location>
</feature>
<evidence type="ECO:0000256" key="8">
    <source>
        <dbReference type="ARBA" id="ARBA00022989"/>
    </source>
</evidence>
<evidence type="ECO:0000256" key="5">
    <source>
        <dbReference type="ARBA" id="ARBA00022679"/>
    </source>
</evidence>
<accession>A0AAF5DPR2</accession>
<evidence type="ECO:0000256" key="9">
    <source>
        <dbReference type="ARBA" id="ARBA00023136"/>
    </source>
</evidence>
<feature type="region of interest" description="Disordered" evidence="12">
    <location>
        <begin position="561"/>
        <end position="584"/>
    </location>
</feature>
<dbReference type="InterPro" id="IPR050271">
    <property type="entry name" value="UDP-glycosyltransferase"/>
</dbReference>
<feature type="coiled-coil region" evidence="11">
    <location>
        <begin position="591"/>
        <end position="629"/>
    </location>
</feature>
<evidence type="ECO:0000256" key="6">
    <source>
        <dbReference type="ARBA" id="ARBA00022692"/>
    </source>
</evidence>
<evidence type="ECO:0000256" key="2">
    <source>
        <dbReference type="ARBA" id="ARBA00009995"/>
    </source>
</evidence>
<dbReference type="Pfam" id="PF00201">
    <property type="entry name" value="UDPGT"/>
    <property type="match status" value="1"/>
</dbReference>
<keyword evidence="6" id="KW-0812">Transmembrane</keyword>
<protein>
    <recommendedName>
        <fullName evidence="3">glucuronosyltransferase</fullName>
        <ecNumber evidence="3">2.4.1.17</ecNumber>
    </recommendedName>
</protein>
<dbReference type="PANTHER" id="PTHR48043:SF23">
    <property type="entry name" value="UDP-GLUCURONOSYLTRANSFERASE"/>
    <property type="match status" value="1"/>
</dbReference>
<dbReference type="AlphaFoldDB" id="A0AAF5DPR2"/>
<dbReference type="GO" id="GO:0016020">
    <property type="term" value="C:membrane"/>
    <property type="evidence" value="ECO:0007669"/>
    <property type="project" value="UniProtKB-SubCell"/>
</dbReference>
<dbReference type="Proteomes" id="UP000035681">
    <property type="component" value="Unplaced"/>
</dbReference>
<comment type="similarity">
    <text evidence="2">Belongs to the UDP-glycosyltransferase family.</text>
</comment>
<proteinExistence type="inferred from homology"/>
<dbReference type="InterPro" id="IPR012942">
    <property type="entry name" value="SRR1-like"/>
</dbReference>
<dbReference type="CDD" id="cd03784">
    <property type="entry name" value="GT1_Gtf-like"/>
    <property type="match status" value="1"/>
</dbReference>
<keyword evidence="8" id="KW-1133">Transmembrane helix</keyword>
<organism evidence="14 15">
    <name type="scientific">Strongyloides stercoralis</name>
    <name type="common">Threadworm</name>
    <dbReference type="NCBI Taxonomy" id="6248"/>
    <lineage>
        <taxon>Eukaryota</taxon>
        <taxon>Metazoa</taxon>
        <taxon>Ecdysozoa</taxon>
        <taxon>Nematoda</taxon>
        <taxon>Chromadorea</taxon>
        <taxon>Rhabditida</taxon>
        <taxon>Tylenchina</taxon>
        <taxon>Panagrolaimomorpha</taxon>
        <taxon>Strongyloidoidea</taxon>
        <taxon>Strongyloididae</taxon>
        <taxon>Strongyloides</taxon>
    </lineage>
</organism>
<dbReference type="WBParaSite" id="TCONS_00016361.p1">
    <property type="protein sequence ID" value="TCONS_00016361.p1"/>
    <property type="gene ID" value="XLOC_010960"/>
</dbReference>
<dbReference type="GO" id="GO:0015020">
    <property type="term" value="F:glucuronosyltransferase activity"/>
    <property type="evidence" value="ECO:0007669"/>
    <property type="project" value="UniProtKB-EC"/>
</dbReference>
<dbReference type="FunFam" id="3.40.50.2000:FF:000038">
    <property type="entry name" value="UDP-GlucuronosylTransferase"/>
    <property type="match status" value="1"/>
</dbReference>
<comment type="catalytic activity">
    <reaction evidence="10">
        <text>glucuronate acceptor + UDP-alpha-D-glucuronate = acceptor beta-D-glucuronoside + UDP + H(+)</text>
        <dbReference type="Rhea" id="RHEA:21032"/>
        <dbReference type="ChEBI" id="CHEBI:15378"/>
        <dbReference type="ChEBI" id="CHEBI:58052"/>
        <dbReference type="ChEBI" id="CHEBI:58223"/>
        <dbReference type="ChEBI" id="CHEBI:132367"/>
        <dbReference type="ChEBI" id="CHEBI:132368"/>
        <dbReference type="EC" id="2.4.1.17"/>
    </reaction>
</comment>
<keyword evidence="5" id="KW-0808">Transferase</keyword>
<evidence type="ECO:0000313" key="14">
    <source>
        <dbReference type="Proteomes" id="UP000035681"/>
    </source>
</evidence>
<evidence type="ECO:0000256" key="1">
    <source>
        <dbReference type="ARBA" id="ARBA00004167"/>
    </source>
</evidence>
<keyword evidence="11" id="KW-0175">Coiled coil</keyword>
<evidence type="ECO:0000256" key="4">
    <source>
        <dbReference type="ARBA" id="ARBA00022676"/>
    </source>
</evidence>
<evidence type="ECO:0000313" key="15">
    <source>
        <dbReference type="WBParaSite" id="TCONS_00016361.p1"/>
    </source>
</evidence>
<dbReference type="InterPro" id="IPR002213">
    <property type="entry name" value="UDP_glucos_trans"/>
</dbReference>
<evidence type="ECO:0000256" key="7">
    <source>
        <dbReference type="ARBA" id="ARBA00022729"/>
    </source>
</evidence>
<evidence type="ECO:0000256" key="11">
    <source>
        <dbReference type="SAM" id="Coils"/>
    </source>
</evidence>
<keyword evidence="9" id="KW-0472">Membrane</keyword>